<protein>
    <recommendedName>
        <fullName evidence="4">Nephrocystin 3-like N-terminal domain-containing protein</fullName>
    </recommendedName>
</protein>
<dbReference type="CDD" id="cd00200">
    <property type="entry name" value="WD40"/>
    <property type="match status" value="2"/>
</dbReference>
<dbReference type="InterPro" id="IPR056884">
    <property type="entry name" value="NPHP3-like_N"/>
</dbReference>
<feature type="repeat" description="WD" evidence="3">
    <location>
        <begin position="1239"/>
        <end position="1280"/>
    </location>
</feature>
<dbReference type="PROSITE" id="PS50082">
    <property type="entry name" value="WD_REPEATS_2"/>
    <property type="match status" value="8"/>
</dbReference>
<dbReference type="Pfam" id="PF00400">
    <property type="entry name" value="WD40"/>
    <property type="match status" value="7"/>
</dbReference>
<reference evidence="5 6" key="1">
    <citation type="submission" date="2016-03" db="EMBL/GenBank/DDBJ databases">
        <title>Whole genome sequencing of Grifola frondosa 9006-11.</title>
        <authorList>
            <person name="Min B."/>
            <person name="Park H."/>
            <person name="Kim J.-G."/>
            <person name="Cho H."/>
            <person name="Oh Y.-L."/>
            <person name="Kong W.-S."/>
            <person name="Choi I.-G."/>
        </authorList>
    </citation>
    <scope>NUCLEOTIDE SEQUENCE [LARGE SCALE GENOMIC DNA]</scope>
    <source>
        <strain evidence="5 6">9006-11</strain>
    </source>
</reference>
<dbReference type="InterPro" id="IPR011047">
    <property type="entry name" value="Quinoprotein_ADH-like_sf"/>
</dbReference>
<dbReference type="InterPro" id="IPR059179">
    <property type="entry name" value="MLKL-like_MCAfunc"/>
</dbReference>
<dbReference type="Gene3D" id="2.130.10.10">
    <property type="entry name" value="YVTN repeat-like/Quinoprotein amine dehydrogenase"/>
    <property type="match status" value="5"/>
</dbReference>
<dbReference type="CDD" id="cd21037">
    <property type="entry name" value="MLKL_NTD"/>
    <property type="match status" value="1"/>
</dbReference>
<dbReference type="PROSITE" id="PS00678">
    <property type="entry name" value="WD_REPEATS_1"/>
    <property type="match status" value="2"/>
</dbReference>
<dbReference type="OrthoDB" id="2658414at2759"/>
<keyword evidence="6" id="KW-1185">Reference proteome</keyword>
<feature type="domain" description="Nephrocystin 3-like N-terminal" evidence="4">
    <location>
        <begin position="270"/>
        <end position="415"/>
    </location>
</feature>
<dbReference type="EMBL" id="LUGG01000004">
    <property type="protein sequence ID" value="OBZ75608.1"/>
    <property type="molecule type" value="Genomic_DNA"/>
</dbReference>
<dbReference type="PROSITE" id="PS50294">
    <property type="entry name" value="WD_REPEATS_REGION"/>
    <property type="match status" value="6"/>
</dbReference>
<dbReference type="PANTHER" id="PTHR19879:SF9">
    <property type="entry name" value="TRANSCRIPTION INITIATION FACTOR TFIID SUBUNIT 5"/>
    <property type="match status" value="1"/>
</dbReference>
<keyword evidence="2" id="KW-0677">Repeat</keyword>
<dbReference type="OMA" id="AHSDWVE"/>
<feature type="repeat" description="WD" evidence="3">
    <location>
        <begin position="919"/>
        <end position="951"/>
    </location>
</feature>
<dbReference type="PRINTS" id="PR00320">
    <property type="entry name" value="GPROTEINBRPT"/>
</dbReference>
<dbReference type="InterPro" id="IPR020472">
    <property type="entry name" value="WD40_PAC1"/>
</dbReference>
<dbReference type="InterPro" id="IPR001680">
    <property type="entry name" value="WD40_rpt"/>
</dbReference>
<feature type="repeat" description="WD" evidence="3">
    <location>
        <begin position="1305"/>
        <end position="1346"/>
    </location>
</feature>
<dbReference type="SMART" id="SM00320">
    <property type="entry name" value="WD40"/>
    <property type="match status" value="11"/>
</dbReference>
<dbReference type="PANTHER" id="PTHR19879">
    <property type="entry name" value="TRANSCRIPTION INITIATION FACTOR TFIID"/>
    <property type="match status" value="1"/>
</dbReference>
<feature type="repeat" description="WD" evidence="3">
    <location>
        <begin position="792"/>
        <end position="833"/>
    </location>
</feature>
<keyword evidence="1 3" id="KW-0853">WD repeat</keyword>
<dbReference type="SUPFAM" id="SSF50998">
    <property type="entry name" value="Quinoprotein alcohol dehydrogenase-like"/>
    <property type="match status" value="1"/>
</dbReference>
<dbReference type="InterPro" id="IPR036322">
    <property type="entry name" value="WD40_repeat_dom_sf"/>
</dbReference>
<feature type="repeat" description="WD" evidence="3">
    <location>
        <begin position="1042"/>
        <end position="1074"/>
    </location>
</feature>
<comment type="caution">
    <text evidence="5">The sequence shown here is derived from an EMBL/GenBank/DDBJ whole genome shotgun (WGS) entry which is preliminary data.</text>
</comment>
<dbReference type="Pfam" id="PF24883">
    <property type="entry name" value="NPHP3_N"/>
    <property type="match status" value="1"/>
</dbReference>
<evidence type="ECO:0000256" key="3">
    <source>
        <dbReference type="PROSITE-ProRule" id="PRU00221"/>
    </source>
</evidence>
<name>A0A1C7MFK9_GRIFR</name>
<dbReference type="STRING" id="5627.A0A1C7MFK9"/>
<dbReference type="InterPro" id="IPR019775">
    <property type="entry name" value="WD40_repeat_CS"/>
</dbReference>
<dbReference type="InterPro" id="IPR015943">
    <property type="entry name" value="WD40/YVTN_repeat-like_dom_sf"/>
</dbReference>
<accession>A0A1C7MFK9</accession>
<organism evidence="5 6">
    <name type="scientific">Grifola frondosa</name>
    <name type="common">Maitake</name>
    <name type="synonym">Polyporus frondosus</name>
    <dbReference type="NCBI Taxonomy" id="5627"/>
    <lineage>
        <taxon>Eukaryota</taxon>
        <taxon>Fungi</taxon>
        <taxon>Dikarya</taxon>
        <taxon>Basidiomycota</taxon>
        <taxon>Agaricomycotina</taxon>
        <taxon>Agaricomycetes</taxon>
        <taxon>Polyporales</taxon>
        <taxon>Grifolaceae</taxon>
        <taxon>Grifola</taxon>
    </lineage>
</organism>
<dbReference type="Gene3D" id="3.40.50.300">
    <property type="entry name" value="P-loop containing nucleotide triphosphate hydrolases"/>
    <property type="match status" value="1"/>
</dbReference>
<evidence type="ECO:0000256" key="1">
    <source>
        <dbReference type="ARBA" id="ARBA00022574"/>
    </source>
</evidence>
<dbReference type="Proteomes" id="UP000092993">
    <property type="component" value="Unassembled WGS sequence"/>
</dbReference>
<feature type="repeat" description="WD" evidence="3">
    <location>
        <begin position="961"/>
        <end position="989"/>
    </location>
</feature>
<dbReference type="InterPro" id="IPR027417">
    <property type="entry name" value="P-loop_NTPase"/>
</dbReference>
<evidence type="ECO:0000256" key="2">
    <source>
        <dbReference type="ARBA" id="ARBA00022737"/>
    </source>
</evidence>
<evidence type="ECO:0000313" key="5">
    <source>
        <dbReference type="EMBL" id="OBZ75608.1"/>
    </source>
</evidence>
<evidence type="ECO:0000313" key="6">
    <source>
        <dbReference type="Proteomes" id="UP000092993"/>
    </source>
</evidence>
<dbReference type="SUPFAM" id="SSF52540">
    <property type="entry name" value="P-loop containing nucleoside triphosphate hydrolases"/>
    <property type="match status" value="1"/>
</dbReference>
<dbReference type="SUPFAM" id="SSF50978">
    <property type="entry name" value="WD40 repeat-like"/>
    <property type="match status" value="1"/>
</dbReference>
<proteinExistence type="predicted"/>
<evidence type="ECO:0000259" key="4">
    <source>
        <dbReference type="Pfam" id="PF24883"/>
    </source>
</evidence>
<gene>
    <name evidence="5" type="ORF">A0H81_05015</name>
</gene>
<feature type="repeat" description="WD" evidence="3">
    <location>
        <begin position="887"/>
        <end position="918"/>
    </location>
</feature>
<sequence>MKARLKEKLKDALDILQTSLDVLAGVAGDAGVPGLTAGASSLSIVVKMLQKCSANVDRINALTRSVDELKTMIRDCVSLQDGNRTPSMQDRLDRLVSAWDIVVEDAKKLKARRCFKRFISSNKDADVIAGFVQTIDWSIRNFMIEGMLAIEFALDDHQHIREEVIQHIDVKLDQVDGHLERLRSMLQPDGQYNSASVPDEIVDYLNSIGYHVPPYAIKAQHNCNEQQRTSCTKGTRTDILRQLEQWTERKLPQLSVEQSGHSADGPEDISDIFWVSGLAGTGKTTIAYTIADRCQDLKVLGASFFCSRDDADCSNPALIFPTIAFQLGLFHSSFKERVSHVLESDPLTVWSTVSRQLEKLIVKPLEDIRSTFPPCVIIIDALDECKDHSTTSVIISAISHYIDRLSPLKFLITSRPELNINAGFLSPQLYNATQRLVLHEVALTIVAPDIQHYLETSLRNVQIAHRLHSSWPAATDIQLLTDRSGGLFIYAATAIKFVETAAHGTPVDALRTLLSSISITSSSSTLLDALYTNILQTAYPDLSLSLAGRLKSILGSIVVMPDALSSVDLEHLLGLEPNTIYSVLSGLHSVISIPGESGGVIRVLHPTFAEFLLDSGRCVNRQFVINQERQHTFLLQCCLEVMKGLKRDMCKLVDPSRLNTEVHDLPIRIAQCIPPYLQYACRHWTTHLVHAALSDELLSLLREFTSERLLFWIESMGSLASDIAVLISECDKFIFMFFPSISASSIQIYYSALSFTPPETRLAISYRDRLVPEGAVTIRRGESKTWLRSVVIDSAQGGISSLAFSPDGRSFVSGGQDNTLKLWNTDTHSHLATLSGHTDSVYSVTWSCDGINLIASGSDDKTIRLWDARLGIAVRVLEDNIYVSARIHFSPDGTALMYVSCDHIIKVWDVKSGVCRSTLTGHTDQVKSVAFSRDGKHIASCSNDGTIRLWDPLGIISPRILKGHLEHVQSVVFSPDGTRLLSGVYDALIVWNIDTGELIRKINTAWSVDDVVFSDDPSKVIFRSFFTADMMDITTGARLRKFTVHSGYMGAVAYSPDSTRVVSGDECGFIRVWNTAGDESNPVLSGLDNSPSVSAAAFSSDRNLLALAFGTKVEIRDASVFQKVQSFTIGSDRWDAVESLIFAGDSRRLLAQSGSRACMWDITTGAKTLDCPLRVHRLWGVDVDVKRLWESLSGYYCHTFHGYSGSFMLSHDETRLVSVAINEQAEVWNVHTGERVHTFAGHSGRVNSVAFSLDGLRIVSGSDDRSIRVWDVTTEDLLHTCEGHEGDDDTARVWDASTGRQLKVLEGHTSAVYSVTFSLDGGCVFSGSGDHTTRVWDAETGACLHIFDLRGSKPWFQSLRFTPDSCGIIVGPKNKAIRLWRGESAGANNSNLLSSYSLEYDGWLFSFTPSKTRRLCWIPPERRNWLASQGNMVMLKSTDGAALVILDFTGLQTYLDSLDSERND</sequence>
<feature type="repeat" description="WD" evidence="3">
    <location>
        <begin position="834"/>
        <end position="876"/>
    </location>
</feature>